<dbReference type="Proteomes" id="UP000539372">
    <property type="component" value="Unassembled WGS sequence"/>
</dbReference>
<evidence type="ECO:0000313" key="14">
    <source>
        <dbReference type="EMBL" id="NMM44874.1"/>
    </source>
</evidence>
<keyword evidence="8 12" id="KW-1133">Transmembrane helix</keyword>
<reference evidence="14 15" key="1">
    <citation type="submission" date="2020-04" db="EMBL/GenBank/DDBJ databases">
        <title>Rhodospirillaceae bacterium KN72 isolated from deep sea.</title>
        <authorList>
            <person name="Zhang D.-C."/>
        </authorList>
    </citation>
    <scope>NUCLEOTIDE SEQUENCE [LARGE SCALE GENOMIC DNA]</scope>
    <source>
        <strain evidence="14 15">KN72</strain>
    </source>
</reference>
<dbReference type="InterPro" id="IPR003661">
    <property type="entry name" value="HisK_dim/P_dom"/>
</dbReference>
<protein>
    <recommendedName>
        <fullName evidence="3">histidine kinase</fullName>
        <ecNumber evidence="3">2.7.13.3</ecNumber>
    </recommendedName>
</protein>
<dbReference type="PRINTS" id="PR00344">
    <property type="entry name" value="BCTRLSENSOR"/>
</dbReference>
<dbReference type="InterPro" id="IPR003594">
    <property type="entry name" value="HATPase_dom"/>
</dbReference>
<dbReference type="PROSITE" id="PS50109">
    <property type="entry name" value="HIS_KIN"/>
    <property type="match status" value="1"/>
</dbReference>
<gene>
    <name evidence="14" type="ORF">HH303_10330</name>
</gene>
<evidence type="ECO:0000256" key="3">
    <source>
        <dbReference type="ARBA" id="ARBA00012438"/>
    </source>
</evidence>
<dbReference type="PANTHER" id="PTHR43711">
    <property type="entry name" value="TWO-COMPONENT HISTIDINE KINASE"/>
    <property type="match status" value="1"/>
</dbReference>
<dbReference type="Gene3D" id="1.10.287.130">
    <property type="match status" value="1"/>
</dbReference>
<dbReference type="Pfam" id="PF02518">
    <property type="entry name" value="HATPase_c"/>
    <property type="match status" value="1"/>
</dbReference>
<evidence type="ECO:0000256" key="10">
    <source>
        <dbReference type="ARBA" id="ARBA00023136"/>
    </source>
</evidence>
<evidence type="ECO:0000256" key="12">
    <source>
        <dbReference type="SAM" id="Phobius"/>
    </source>
</evidence>
<dbReference type="SUPFAM" id="SSF55874">
    <property type="entry name" value="ATPase domain of HSP90 chaperone/DNA topoisomerase II/histidine kinase"/>
    <property type="match status" value="1"/>
</dbReference>
<dbReference type="RefSeq" id="WP_169625262.1">
    <property type="nucleotide sequence ID" value="NZ_JABBNT010000003.1"/>
</dbReference>
<keyword evidence="15" id="KW-1185">Reference proteome</keyword>
<dbReference type="SUPFAM" id="SSF47384">
    <property type="entry name" value="Homodimeric domain of signal transducing histidine kinase"/>
    <property type="match status" value="1"/>
</dbReference>
<evidence type="ECO:0000256" key="1">
    <source>
        <dbReference type="ARBA" id="ARBA00000085"/>
    </source>
</evidence>
<dbReference type="GO" id="GO:0000155">
    <property type="term" value="F:phosphorelay sensor kinase activity"/>
    <property type="evidence" value="ECO:0007669"/>
    <property type="project" value="InterPro"/>
</dbReference>
<dbReference type="InterPro" id="IPR005467">
    <property type="entry name" value="His_kinase_dom"/>
</dbReference>
<dbReference type="FunFam" id="3.30.565.10:FF:000010">
    <property type="entry name" value="Sensor histidine kinase RcsC"/>
    <property type="match status" value="1"/>
</dbReference>
<evidence type="ECO:0000256" key="11">
    <source>
        <dbReference type="SAM" id="MobiDB-lite"/>
    </source>
</evidence>
<dbReference type="InterPro" id="IPR004358">
    <property type="entry name" value="Sig_transdc_His_kin-like_C"/>
</dbReference>
<comment type="subcellular location">
    <subcellularLocation>
        <location evidence="2">Membrane</location>
        <topology evidence="2">Multi-pass membrane protein</topology>
    </subcellularLocation>
</comment>
<dbReference type="Pfam" id="PF13675">
    <property type="entry name" value="PilJ"/>
    <property type="match status" value="1"/>
</dbReference>
<feature type="domain" description="Histidine kinase" evidence="13">
    <location>
        <begin position="278"/>
        <end position="495"/>
    </location>
</feature>
<dbReference type="SMART" id="SM00387">
    <property type="entry name" value="HATPase_c"/>
    <property type="match status" value="1"/>
</dbReference>
<comment type="caution">
    <text evidence="14">The sequence shown here is derived from an EMBL/GenBank/DDBJ whole genome shotgun (WGS) entry which is preliminary data.</text>
</comment>
<dbReference type="PANTHER" id="PTHR43711:SF26">
    <property type="entry name" value="SENSOR HISTIDINE KINASE RCSC"/>
    <property type="match status" value="1"/>
</dbReference>
<evidence type="ECO:0000256" key="5">
    <source>
        <dbReference type="ARBA" id="ARBA00022679"/>
    </source>
</evidence>
<keyword evidence="10 12" id="KW-0472">Membrane</keyword>
<feature type="compositionally biased region" description="Low complexity" evidence="11">
    <location>
        <begin position="21"/>
        <end position="31"/>
    </location>
</feature>
<dbReference type="Gene3D" id="3.30.565.10">
    <property type="entry name" value="Histidine kinase-like ATPase, C-terminal domain"/>
    <property type="match status" value="1"/>
</dbReference>
<dbReference type="GO" id="GO:0016020">
    <property type="term" value="C:membrane"/>
    <property type="evidence" value="ECO:0007669"/>
    <property type="project" value="UniProtKB-SubCell"/>
</dbReference>
<evidence type="ECO:0000256" key="6">
    <source>
        <dbReference type="ARBA" id="ARBA00022692"/>
    </source>
</evidence>
<evidence type="ECO:0000256" key="9">
    <source>
        <dbReference type="ARBA" id="ARBA00023012"/>
    </source>
</evidence>
<dbReference type="InterPro" id="IPR029095">
    <property type="entry name" value="NarX-like_N"/>
</dbReference>
<feature type="transmembrane region" description="Helical" evidence="12">
    <location>
        <begin position="226"/>
        <end position="248"/>
    </location>
</feature>
<keyword evidence="4" id="KW-0597">Phosphoprotein</keyword>
<dbReference type="Pfam" id="PF00512">
    <property type="entry name" value="HisKA"/>
    <property type="match status" value="1"/>
</dbReference>
<dbReference type="EMBL" id="JABBNT010000003">
    <property type="protein sequence ID" value="NMM44874.1"/>
    <property type="molecule type" value="Genomic_DNA"/>
</dbReference>
<comment type="catalytic activity">
    <reaction evidence="1">
        <text>ATP + protein L-histidine = ADP + protein N-phospho-L-histidine.</text>
        <dbReference type="EC" id="2.7.13.3"/>
    </reaction>
</comment>
<feature type="region of interest" description="Disordered" evidence="11">
    <location>
        <begin position="1"/>
        <end position="31"/>
    </location>
</feature>
<dbReference type="AlphaFoldDB" id="A0A7Y0HGY2"/>
<evidence type="ECO:0000313" key="15">
    <source>
        <dbReference type="Proteomes" id="UP000539372"/>
    </source>
</evidence>
<keyword evidence="6 12" id="KW-0812">Transmembrane</keyword>
<evidence type="ECO:0000259" key="13">
    <source>
        <dbReference type="PROSITE" id="PS50109"/>
    </source>
</evidence>
<organism evidence="14 15">
    <name type="scientific">Pacificispira spongiicola</name>
    <dbReference type="NCBI Taxonomy" id="2729598"/>
    <lineage>
        <taxon>Bacteria</taxon>
        <taxon>Pseudomonadati</taxon>
        <taxon>Pseudomonadota</taxon>
        <taxon>Alphaproteobacteria</taxon>
        <taxon>Rhodospirillales</taxon>
        <taxon>Rhodospirillaceae</taxon>
        <taxon>Pacificispira</taxon>
    </lineage>
</organism>
<dbReference type="InterPro" id="IPR036890">
    <property type="entry name" value="HATPase_C_sf"/>
</dbReference>
<accession>A0A7Y0HGY2</accession>
<dbReference type="CDD" id="cd00082">
    <property type="entry name" value="HisKA"/>
    <property type="match status" value="1"/>
</dbReference>
<dbReference type="InterPro" id="IPR036097">
    <property type="entry name" value="HisK_dim/P_sf"/>
</dbReference>
<dbReference type="SMART" id="SM00388">
    <property type="entry name" value="HisKA"/>
    <property type="match status" value="1"/>
</dbReference>
<feature type="transmembrane region" description="Helical" evidence="12">
    <location>
        <begin position="45"/>
        <end position="66"/>
    </location>
</feature>
<feature type="compositionally biased region" description="Basic and acidic residues" evidence="11">
    <location>
        <begin position="1"/>
        <end position="16"/>
    </location>
</feature>
<evidence type="ECO:0000256" key="8">
    <source>
        <dbReference type="ARBA" id="ARBA00022989"/>
    </source>
</evidence>
<keyword evidence="9" id="KW-0902">Two-component regulatory system</keyword>
<evidence type="ECO:0000256" key="7">
    <source>
        <dbReference type="ARBA" id="ARBA00022777"/>
    </source>
</evidence>
<keyword evidence="7" id="KW-0418">Kinase</keyword>
<dbReference type="EC" id="2.7.13.3" evidence="3"/>
<keyword evidence="5" id="KW-0808">Transferase</keyword>
<dbReference type="InterPro" id="IPR050736">
    <property type="entry name" value="Sensor_HK_Regulatory"/>
</dbReference>
<sequence length="510" mass="54966">MTGEDDLKPRTAREGGEVTTDDPAAASIESAPAPDTVASGLKRRIILALIIIVALISIDYAVGHIVTHAQNGAALEINMSGRQRMLSQRIAGLTQEAVKIVSESGGRKAEPVLAVLRSAIDLMRQSHTDLTIGNPDLGIDPPTGPLREHYFGTVDLDHRVWTFLAAAERNAARLSILQEGENTNSPDIDRVIAAARQPLLYDLDVAVRLYQKKAETAVASLQHMQLIIWSGTVVAVIAIALRILFPVVTMVRDALSRLEESRTEAEAANVAKSQFLSTMSHELRTPIHGIAGMAELLSRSELDDRRRGFVDVIKTSCDQLKGIVDDILDFSALDTGRMRLTPVPVSLTELADAVLKRHAAAAENRNVRLSMSVDPECARPVLFDPKRLEQILSHLVGNAVKFTENGTADLRIVSDGPDWLVCTVADTGLGLDPNQIDTLFEPFRQADQSARRAFGGAGLGLTIVKRLTEAMGGTITVAGAPGTGATFTLRLPARYAPGRDEDRVSAGSRP</sequence>
<evidence type="ECO:0000256" key="4">
    <source>
        <dbReference type="ARBA" id="ARBA00022553"/>
    </source>
</evidence>
<dbReference type="CDD" id="cd16922">
    <property type="entry name" value="HATPase_EvgS-ArcB-TorS-like"/>
    <property type="match status" value="1"/>
</dbReference>
<name>A0A7Y0HGY2_9PROT</name>
<proteinExistence type="predicted"/>
<evidence type="ECO:0000256" key="2">
    <source>
        <dbReference type="ARBA" id="ARBA00004141"/>
    </source>
</evidence>